<evidence type="ECO:0000313" key="4">
    <source>
        <dbReference type="Proteomes" id="UP000585638"/>
    </source>
</evidence>
<dbReference type="InterPro" id="IPR000873">
    <property type="entry name" value="AMP-dep_synth/lig_dom"/>
</dbReference>
<proteinExistence type="inferred from homology"/>
<dbReference type="InterPro" id="IPR045851">
    <property type="entry name" value="AMP-bd_C_sf"/>
</dbReference>
<dbReference type="PANTHER" id="PTHR22754:SF32">
    <property type="entry name" value="DISCO-INTERACTING PROTEIN 2"/>
    <property type="match status" value="1"/>
</dbReference>
<organism evidence="3 4">
    <name type="scientific">Kutzneria kofuensis</name>
    <dbReference type="NCBI Taxonomy" id="103725"/>
    <lineage>
        <taxon>Bacteria</taxon>
        <taxon>Bacillati</taxon>
        <taxon>Actinomycetota</taxon>
        <taxon>Actinomycetes</taxon>
        <taxon>Pseudonocardiales</taxon>
        <taxon>Pseudonocardiaceae</taxon>
        <taxon>Kutzneria</taxon>
    </lineage>
</organism>
<dbReference type="GO" id="GO:0005886">
    <property type="term" value="C:plasma membrane"/>
    <property type="evidence" value="ECO:0007669"/>
    <property type="project" value="TreeGrafter"/>
</dbReference>
<gene>
    <name evidence="3" type="ORF">BJ998_000655</name>
</gene>
<dbReference type="Gene3D" id="3.40.50.12780">
    <property type="entry name" value="N-terminal domain of ligase-like"/>
    <property type="match status" value="1"/>
</dbReference>
<dbReference type="EMBL" id="JACHIR010000001">
    <property type="protein sequence ID" value="MBB5889459.1"/>
    <property type="molecule type" value="Genomic_DNA"/>
</dbReference>
<evidence type="ECO:0000259" key="2">
    <source>
        <dbReference type="Pfam" id="PF00501"/>
    </source>
</evidence>
<dbReference type="GO" id="GO:0006633">
    <property type="term" value="P:fatty acid biosynthetic process"/>
    <property type="evidence" value="ECO:0007669"/>
    <property type="project" value="TreeGrafter"/>
</dbReference>
<comment type="similarity">
    <text evidence="1">Belongs to the ATP-dependent AMP-binding enzyme family.</text>
</comment>
<evidence type="ECO:0000256" key="1">
    <source>
        <dbReference type="ARBA" id="ARBA00006432"/>
    </source>
</evidence>
<comment type="caution">
    <text evidence="3">The sequence shown here is derived from an EMBL/GenBank/DDBJ whole genome shotgun (WGS) entry which is preliminary data.</text>
</comment>
<dbReference type="AlphaFoldDB" id="A0A7W9KCU4"/>
<protein>
    <submittedName>
        <fullName evidence="3">Acyl-CoA synthetase (AMP-forming)/AMP-acid ligase II</fullName>
    </submittedName>
</protein>
<dbReference type="RefSeq" id="WP_184858337.1">
    <property type="nucleotide sequence ID" value="NZ_BAAAWY010000002.1"/>
</dbReference>
<dbReference type="Proteomes" id="UP000585638">
    <property type="component" value="Unassembled WGS sequence"/>
</dbReference>
<feature type="domain" description="AMP-dependent synthetase/ligase" evidence="2">
    <location>
        <begin position="8"/>
        <end position="392"/>
    </location>
</feature>
<name>A0A7W9KCU4_9PSEU</name>
<accession>A0A7W9KCU4</accession>
<dbReference type="GO" id="GO:0070566">
    <property type="term" value="F:adenylyltransferase activity"/>
    <property type="evidence" value="ECO:0007669"/>
    <property type="project" value="TreeGrafter"/>
</dbReference>
<evidence type="ECO:0000313" key="3">
    <source>
        <dbReference type="EMBL" id="MBB5889459.1"/>
    </source>
</evidence>
<reference evidence="3 4" key="1">
    <citation type="submission" date="2020-08" db="EMBL/GenBank/DDBJ databases">
        <title>Sequencing the genomes of 1000 actinobacteria strains.</title>
        <authorList>
            <person name="Klenk H.-P."/>
        </authorList>
    </citation>
    <scope>NUCLEOTIDE SEQUENCE [LARGE SCALE GENOMIC DNA]</scope>
    <source>
        <strain evidence="3 4">DSM 43851</strain>
    </source>
</reference>
<dbReference type="GO" id="GO:0016874">
    <property type="term" value="F:ligase activity"/>
    <property type="evidence" value="ECO:0007669"/>
    <property type="project" value="UniProtKB-KW"/>
</dbReference>
<keyword evidence="4" id="KW-1185">Reference proteome</keyword>
<dbReference type="PANTHER" id="PTHR22754">
    <property type="entry name" value="DISCO-INTERACTING PROTEIN 2 DIP2 -RELATED"/>
    <property type="match status" value="1"/>
</dbReference>
<dbReference type="SUPFAM" id="SSF56801">
    <property type="entry name" value="Acetyl-CoA synthetase-like"/>
    <property type="match status" value="1"/>
</dbReference>
<sequence length="535" mass="56533">MLTDHLAAWAATNADDAAVTYVDHSTSLDGLSVTATWGSLHRRVASTAAALRRVAGPGSRAVVLAPQGVDDVVALLAAFWAGVIAVPLDLGDLDDHPEHVSAVLNDCLATAVLTTSAAKPRVQAFFDAPVVLVDAMPDDELARYPATASDIAMLRYPVDPGTDPFGTALSHGDLAAAGSRAISAFRAVTGRSVTVNWLPLCYDLGFVLGVAAPLAGRLRAVLLEQSSVLEQPRRWLQALASGQDVITAAPDFALAYCASRTTEQDRSWLRLSQVSTMLDGGESINASTVRVAIDVFGQCGLPPQAFRTCYSAVGAVGPVTMTAPAAPPRRITVDREQLAAGKAVLRTDGRSSLLVSSGVPVDGLVLVVDPGASWPLPDGMVGEIWLSGGAVAVRQELVSLDGRDWLRTGDLGFLHEGELFVLGRQEDLLTVDGRRLDPHEVELVARAAHPAVRPDRVVALSFGEAVVVVAERSQHVPPDDLDLSAVVDAVRAAVARRFNVRVRDVVLVESGRMPAGWSGHPTRAAIRRRYLDGSL</sequence>
<keyword evidence="3" id="KW-0436">Ligase</keyword>
<dbReference type="InterPro" id="IPR042099">
    <property type="entry name" value="ANL_N_sf"/>
</dbReference>
<dbReference type="Pfam" id="PF00501">
    <property type="entry name" value="AMP-binding"/>
    <property type="match status" value="1"/>
</dbReference>
<dbReference type="Gene3D" id="3.30.300.30">
    <property type="match status" value="1"/>
</dbReference>